<feature type="domain" description="Lipid/polyisoprenoid-binding YceI-like" evidence="2">
    <location>
        <begin position="30"/>
        <end position="190"/>
    </location>
</feature>
<keyword evidence="1" id="KW-0732">Signal</keyword>
<feature type="signal peptide" evidence="1">
    <location>
        <begin position="1"/>
        <end position="22"/>
    </location>
</feature>
<reference evidence="3 4" key="1">
    <citation type="submission" date="2019-01" db="EMBL/GenBank/DDBJ databases">
        <title>Ancylomarina salipaludis sp. nov., isolated from a salt marsh.</title>
        <authorList>
            <person name="Yoon J.-H."/>
        </authorList>
    </citation>
    <scope>NUCLEOTIDE SEQUENCE [LARGE SCALE GENOMIC DNA]</scope>
    <source>
        <strain evidence="3 4">SHSM-M15</strain>
    </source>
</reference>
<dbReference type="EMBL" id="SAXA01000001">
    <property type="protein sequence ID" value="RXQ97631.1"/>
    <property type="molecule type" value="Genomic_DNA"/>
</dbReference>
<keyword evidence="4" id="KW-1185">Reference proteome</keyword>
<evidence type="ECO:0000256" key="1">
    <source>
        <dbReference type="SAM" id="SignalP"/>
    </source>
</evidence>
<comment type="caution">
    <text evidence="3">The sequence shown here is derived from an EMBL/GenBank/DDBJ whole genome shotgun (WGS) entry which is preliminary data.</text>
</comment>
<evidence type="ECO:0000313" key="4">
    <source>
        <dbReference type="Proteomes" id="UP000289703"/>
    </source>
</evidence>
<dbReference type="InterPro" id="IPR007372">
    <property type="entry name" value="Lipid/polyisoprenoid-bd_YceI"/>
</dbReference>
<evidence type="ECO:0000259" key="2">
    <source>
        <dbReference type="Pfam" id="PF04264"/>
    </source>
</evidence>
<dbReference type="Pfam" id="PF04264">
    <property type="entry name" value="YceI"/>
    <property type="match status" value="1"/>
</dbReference>
<gene>
    <name evidence="3" type="ORF">EO244_01740</name>
</gene>
<dbReference type="RefSeq" id="WP_129252316.1">
    <property type="nucleotide sequence ID" value="NZ_SAXA01000001.1"/>
</dbReference>
<protein>
    <submittedName>
        <fullName evidence="3">YceI family protein</fullName>
    </submittedName>
</protein>
<dbReference type="Gene3D" id="2.40.128.110">
    <property type="entry name" value="Lipid/polyisoprenoid-binding, YceI-like"/>
    <property type="match status" value="1"/>
</dbReference>
<dbReference type="Proteomes" id="UP000289703">
    <property type="component" value="Unassembled WGS sequence"/>
</dbReference>
<dbReference type="InterPro" id="IPR036761">
    <property type="entry name" value="TTHA0802/YceI-like_sf"/>
</dbReference>
<evidence type="ECO:0000313" key="3">
    <source>
        <dbReference type="EMBL" id="RXQ97631.1"/>
    </source>
</evidence>
<name>A0A4Q1JRV6_9BACT</name>
<dbReference type="AlphaFoldDB" id="A0A4Q1JRV6"/>
<organism evidence="3 4">
    <name type="scientific">Ancylomarina salipaludis</name>
    <dbReference type="NCBI Taxonomy" id="2501299"/>
    <lineage>
        <taxon>Bacteria</taxon>
        <taxon>Pseudomonadati</taxon>
        <taxon>Bacteroidota</taxon>
        <taxon>Bacteroidia</taxon>
        <taxon>Marinilabiliales</taxon>
        <taxon>Marinifilaceae</taxon>
        <taxon>Ancylomarina</taxon>
    </lineage>
</organism>
<dbReference type="SUPFAM" id="SSF101874">
    <property type="entry name" value="YceI-like"/>
    <property type="match status" value="1"/>
</dbReference>
<accession>A0A4Q1JRV6</accession>
<sequence>MLFRLIHLFSLFLIVLSNSTIAQNSIHLVPETSSIRVFGTSNIHDWEMYVEFQTETSDYEIPNNSLKNLKNVEFKIEGNQFKSKESAMEKKAHKAMNLSQFPYITFLLKRITIRNSKPTNFNAIAIGTLIISGQSKDVKLPIKGNILGNRKMNITGYIDLKMSDFKIKPPTAFFGAISTANEIKIAYSIDFTSKEKISPEMLSSNLNP</sequence>
<dbReference type="OrthoDB" id="9794147at2"/>
<feature type="chain" id="PRO_5020763946" evidence="1">
    <location>
        <begin position="23"/>
        <end position="208"/>
    </location>
</feature>
<proteinExistence type="predicted"/>